<evidence type="ECO:0000313" key="2">
    <source>
        <dbReference type="Proteomes" id="UP000275331"/>
    </source>
</evidence>
<dbReference type="Proteomes" id="UP000275331">
    <property type="component" value="Unassembled WGS sequence"/>
</dbReference>
<proteinExistence type="predicted"/>
<comment type="caution">
    <text evidence="1">The sequence shown here is derived from an EMBL/GenBank/DDBJ whole genome shotgun (WGS) entry which is preliminary data.</text>
</comment>
<accession>A0A3R9F628</accession>
<sequence>MNIGRYRLFSEHLKSLVKDERSSFVIDKNVVITASAAIDELVTMLEQARNIHYIDQIIIDNLRSSVKSKVTKI</sequence>
<dbReference type="EMBL" id="RHXB01000005">
    <property type="protein sequence ID" value="RSE26582.1"/>
    <property type="molecule type" value="Genomic_DNA"/>
</dbReference>
<protein>
    <submittedName>
        <fullName evidence="1">Uncharacterized protein</fullName>
    </submittedName>
</protein>
<dbReference type="AlphaFoldDB" id="A0A3R9F628"/>
<gene>
    <name evidence="1" type="ORF">EGT71_09125</name>
</gene>
<name>A0A3R9F628_9ENTR</name>
<evidence type="ECO:0000313" key="1">
    <source>
        <dbReference type="EMBL" id="RSE26582.1"/>
    </source>
</evidence>
<reference evidence="1 2" key="1">
    <citation type="submission" date="2018-10" db="EMBL/GenBank/DDBJ databases">
        <title>Transmission dynamics of multidrug resistant bacteria on intensive care unit surfaces.</title>
        <authorList>
            <person name="D'Souza A.W."/>
            <person name="Potter R.F."/>
            <person name="Wallace M."/>
            <person name="Shupe A."/>
            <person name="Patel S."/>
            <person name="Sun S."/>
            <person name="Gul D."/>
            <person name="Kwon J.H."/>
            <person name="Andleeb S."/>
            <person name="Burnham C.-A.D."/>
            <person name="Dantas G."/>
        </authorList>
    </citation>
    <scope>NUCLEOTIDE SEQUENCE [LARGE SCALE GENOMIC DNA]</scope>
    <source>
        <strain evidence="1 2">AS_373</strain>
    </source>
</reference>
<organism evidence="1 2">
    <name type="scientific">Atlantibacter subterraneus</name>
    <dbReference type="NCBI Taxonomy" id="255519"/>
    <lineage>
        <taxon>Bacteria</taxon>
        <taxon>Pseudomonadati</taxon>
        <taxon>Pseudomonadota</taxon>
        <taxon>Gammaproteobacteria</taxon>
        <taxon>Enterobacterales</taxon>
        <taxon>Enterobacteriaceae</taxon>
        <taxon>Atlantibacter</taxon>
    </lineage>
</organism>